<dbReference type="STRING" id="1121476.SAMN02745751_03570"/>
<keyword evidence="2" id="KW-1185">Reference proteome</keyword>
<accession>A0A1M6MST2</accession>
<sequence length="39" mass="4663">MARKSLYEYSIPVMLEDYLNYMEAIRGKSPLSVEEYFLI</sequence>
<dbReference type="AlphaFoldDB" id="A0A1M6MST2"/>
<reference evidence="1 2" key="1">
    <citation type="submission" date="2016-11" db="EMBL/GenBank/DDBJ databases">
        <authorList>
            <person name="Jaros S."/>
            <person name="Januszkiewicz K."/>
            <person name="Wedrychowicz H."/>
        </authorList>
    </citation>
    <scope>NUCLEOTIDE SEQUENCE [LARGE SCALE GENOMIC DNA]</scope>
    <source>
        <strain evidence="1 2">DSM 17477</strain>
    </source>
</reference>
<dbReference type="EMBL" id="FQZL01000048">
    <property type="protein sequence ID" value="SHJ86333.1"/>
    <property type="molecule type" value="Genomic_DNA"/>
</dbReference>
<evidence type="ECO:0000313" key="2">
    <source>
        <dbReference type="Proteomes" id="UP000184052"/>
    </source>
</evidence>
<proteinExistence type="predicted"/>
<dbReference type="Proteomes" id="UP000184052">
    <property type="component" value="Unassembled WGS sequence"/>
</dbReference>
<gene>
    <name evidence="1" type="ORF">SAMN02745751_03570</name>
</gene>
<organism evidence="1 2">
    <name type="scientific">Dethiosulfatibacter aminovorans DSM 17477</name>
    <dbReference type="NCBI Taxonomy" id="1121476"/>
    <lineage>
        <taxon>Bacteria</taxon>
        <taxon>Bacillati</taxon>
        <taxon>Bacillota</taxon>
        <taxon>Tissierellia</taxon>
        <taxon>Dethiosulfatibacter</taxon>
    </lineage>
</organism>
<protein>
    <submittedName>
        <fullName evidence="1">Uncharacterized protein</fullName>
    </submittedName>
</protein>
<evidence type="ECO:0000313" key="1">
    <source>
        <dbReference type="EMBL" id="SHJ86333.1"/>
    </source>
</evidence>
<name>A0A1M6MST2_9FIRM</name>